<dbReference type="Gramene" id="MELO3C016036.2.1">
    <property type="protein sequence ID" value="MELO3C016036.2.1"/>
    <property type="gene ID" value="MELO3C016036.2"/>
</dbReference>
<dbReference type="PANTHER" id="PTHR30540:SF87">
    <property type="entry name" value="POTASSIUM TRANSPORTER"/>
    <property type="match status" value="1"/>
</dbReference>
<dbReference type="GO" id="GO:0016020">
    <property type="term" value="C:membrane"/>
    <property type="evidence" value="ECO:0007669"/>
    <property type="project" value="InterPro"/>
</dbReference>
<dbReference type="AlphaFoldDB" id="A0A9I9DBN7"/>
<feature type="domain" description="K+ potassium transporter C-terminal" evidence="1">
    <location>
        <begin position="16"/>
        <end position="73"/>
    </location>
</feature>
<dbReference type="EnsemblPlants" id="MELO3C016036.2.1">
    <property type="protein sequence ID" value="MELO3C016036.2.1"/>
    <property type="gene ID" value="MELO3C016036.2"/>
</dbReference>
<proteinExistence type="predicted"/>
<dbReference type="PANTHER" id="PTHR30540">
    <property type="entry name" value="OSMOTIC STRESS POTASSIUM TRANSPORTER"/>
    <property type="match status" value="1"/>
</dbReference>
<evidence type="ECO:0000313" key="2">
    <source>
        <dbReference type="EnsemblPlants" id="MELO3C016036.2.1"/>
    </source>
</evidence>
<name>A0A9I9DBN7_CUCME</name>
<sequence length="73" mass="8737">MEEEIEVVDRAWKDGILHLIGQDEIVASKVSVLAKRVLINYVYDALRRNLRQNEEVFYIPRQRMLKVEMTYEL</sequence>
<protein>
    <recommendedName>
        <fullName evidence="1">K+ potassium transporter C-terminal domain-containing protein</fullName>
    </recommendedName>
</protein>
<dbReference type="InterPro" id="IPR003855">
    <property type="entry name" value="K+_transporter"/>
</dbReference>
<dbReference type="InterPro" id="IPR053952">
    <property type="entry name" value="K_trans_C"/>
</dbReference>
<reference evidence="2" key="1">
    <citation type="submission" date="2023-03" db="UniProtKB">
        <authorList>
            <consortium name="EnsemblPlants"/>
        </authorList>
    </citation>
    <scope>IDENTIFICATION</scope>
</reference>
<dbReference type="Pfam" id="PF22776">
    <property type="entry name" value="K_trans_C"/>
    <property type="match status" value="1"/>
</dbReference>
<organism evidence="2">
    <name type="scientific">Cucumis melo</name>
    <name type="common">Muskmelon</name>
    <dbReference type="NCBI Taxonomy" id="3656"/>
    <lineage>
        <taxon>Eukaryota</taxon>
        <taxon>Viridiplantae</taxon>
        <taxon>Streptophyta</taxon>
        <taxon>Embryophyta</taxon>
        <taxon>Tracheophyta</taxon>
        <taxon>Spermatophyta</taxon>
        <taxon>Magnoliopsida</taxon>
        <taxon>eudicotyledons</taxon>
        <taxon>Gunneridae</taxon>
        <taxon>Pentapetalae</taxon>
        <taxon>rosids</taxon>
        <taxon>fabids</taxon>
        <taxon>Cucurbitales</taxon>
        <taxon>Cucurbitaceae</taxon>
        <taxon>Benincaseae</taxon>
        <taxon>Cucumis</taxon>
    </lineage>
</organism>
<dbReference type="GO" id="GO:0015079">
    <property type="term" value="F:potassium ion transmembrane transporter activity"/>
    <property type="evidence" value="ECO:0007669"/>
    <property type="project" value="InterPro"/>
</dbReference>
<accession>A0A9I9DBN7</accession>
<evidence type="ECO:0000259" key="1">
    <source>
        <dbReference type="Pfam" id="PF22776"/>
    </source>
</evidence>